<dbReference type="GO" id="GO:0003682">
    <property type="term" value="F:chromatin binding"/>
    <property type="evidence" value="ECO:0007669"/>
    <property type="project" value="TreeGrafter"/>
</dbReference>
<dbReference type="GO" id="GO:0005634">
    <property type="term" value="C:nucleus"/>
    <property type="evidence" value="ECO:0007669"/>
    <property type="project" value="UniProtKB-SubCell"/>
</dbReference>
<reference evidence="3 4" key="1">
    <citation type="submission" date="2017-06" db="EMBL/GenBank/DDBJ databases">
        <title>Global population genomics of the pathogenic fungus Cryptococcus neoformans var. grubii.</title>
        <authorList>
            <person name="Cuomo C."/>
            <person name="Litvintseva A."/>
            <person name="Chen Y."/>
            <person name="Young S."/>
            <person name="Zeng Q."/>
            <person name="Chapman S."/>
            <person name="Gujja S."/>
            <person name="Saif S."/>
            <person name="Birren B."/>
        </authorList>
    </citation>
    <scope>NUCLEOTIDE SEQUENCE [LARGE SCALE GENOMIC DNA]</scope>
    <source>
        <strain evidence="3 4">Tu259-1</strain>
    </source>
</reference>
<dbReference type="PANTHER" id="PTHR13489">
    <property type="entry name" value="MINI-CHROMOSOME MAINTENANCE COMPLEX-BINDING PROTEIN"/>
    <property type="match status" value="1"/>
</dbReference>
<dbReference type="OrthoDB" id="329666at2759"/>
<dbReference type="Proteomes" id="UP000199727">
    <property type="component" value="Unassembled WGS sequence"/>
</dbReference>
<comment type="caution">
    <text evidence="3">The sequence shown here is derived from an EMBL/GenBank/DDBJ whole genome shotgun (WGS) entry which is preliminary data.</text>
</comment>
<evidence type="ECO:0000256" key="2">
    <source>
        <dbReference type="ARBA" id="ARBA00023242"/>
    </source>
</evidence>
<accession>A0A854Q8J7</accession>
<protein>
    <recommendedName>
        <fullName evidence="5">Mini-chromosome maintenance complex-binding protein</fullName>
    </recommendedName>
</protein>
<dbReference type="AlphaFoldDB" id="A0A854Q8J7"/>
<keyword evidence="2" id="KW-0539">Nucleus</keyword>
<evidence type="ECO:0000313" key="4">
    <source>
        <dbReference type="Proteomes" id="UP000199727"/>
    </source>
</evidence>
<dbReference type="Pfam" id="PF09739">
    <property type="entry name" value="MCM_bind"/>
    <property type="match status" value="1"/>
</dbReference>
<organism evidence="3 4">
    <name type="scientific">Cryptococcus neoformans Tu259-1</name>
    <dbReference type="NCBI Taxonomy" id="1230072"/>
    <lineage>
        <taxon>Eukaryota</taxon>
        <taxon>Fungi</taxon>
        <taxon>Dikarya</taxon>
        <taxon>Basidiomycota</taxon>
        <taxon>Agaricomycotina</taxon>
        <taxon>Tremellomycetes</taxon>
        <taxon>Tremellales</taxon>
        <taxon>Cryptococcaceae</taxon>
        <taxon>Cryptococcus</taxon>
        <taxon>Cryptococcus neoformans species complex</taxon>
    </lineage>
</organism>
<dbReference type="InterPro" id="IPR019140">
    <property type="entry name" value="MCM_complex-bd"/>
</dbReference>
<name>A0A854Q8J7_CRYNE</name>
<proteinExistence type="predicted"/>
<evidence type="ECO:0008006" key="5">
    <source>
        <dbReference type="Google" id="ProtNLM"/>
    </source>
</evidence>
<dbReference type="GO" id="GO:0006261">
    <property type="term" value="P:DNA-templated DNA replication"/>
    <property type="evidence" value="ECO:0007669"/>
    <property type="project" value="TreeGrafter"/>
</dbReference>
<sequence length="486" mass="53804">MLPIEEILITALKEHDYRDNNPVNVDEHIQRIKRQLDDPSSIRPYSNSSTPLSVVSFKCLLQDTGYPMEVYLPGNVQTSDNVDWSKLKERWVGWGVEVPGEQTWVKGKTDLADGLQELSIEPHLLPSSVHTKYPLPEQKGEYVGALLKVYDDASFRPASTHEFIGLLSTSPMPSNEPEEADIVPTIHVLSQRQDTAAHEVTPRDEETREELLDYLATAFNPPDRTAAEYLLLLLLSSPTARPASLPVLGTLSLNFRRQAASTTSAFNAVISSISPRVVPLPLTIPLLHTHPFSPIMTDATGLNAGLLQLGDGTVLVVEEDAMGDGGALSEKALGNLKALVNCVKDQKVKYDYPYMDGLKMDCAVRVAVLSQGKSLLPVDVDIPLREDGTAPTKPPALEAFRSYLARYSSPAHASRLVIPDETSQLIQDHFVQERKSNAADAEEALKRRMKVARIVALSYPHATLNKDVWERTVRLDQEVVKRHKMS</sequence>
<dbReference type="EMBL" id="AMKT01000073">
    <property type="protein sequence ID" value="OXG14809.1"/>
    <property type="molecule type" value="Genomic_DNA"/>
</dbReference>
<evidence type="ECO:0000313" key="3">
    <source>
        <dbReference type="EMBL" id="OXG14809.1"/>
    </source>
</evidence>
<dbReference type="PANTHER" id="PTHR13489:SF0">
    <property type="entry name" value="MINI-CHROMOSOME MAINTENANCE COMPLEX-BINDING PROTEIN"/>
    <property type="match status" value="1"/>
</dbReference>
<comment type="subcellular location">
    <subcellularLocation>
        <location evidence="1">Nucleus</location>
    </subcellularLocation>
</comment>
<evidence type="ECO:0000256" key="1">
    <source>
        <dbReference type="ARBA" id="ARBA00004123"/>
    </source>
</evidence>
<gene>
    <name evidence="3" type="ORF">C361_05508</name>
</gene>